<gene>
    <name evidence="2" type="ORF">EJ02DRAFT_128572</name>
</gene>
<accession>A0A6A5S7K9</accession>
<proteinExistence type="predicted"/>
<sequence length="93" mass="10470">MKYRTVDLNSLLVCLNGACCSCDIVTCVTSVEYLVGDDTMFGLRLWGSSRMLHSCLPYRSCHNLRHTERVCASCSFNPTRIPPLRLQTSHTLT</sequence>
<keyword evidence="1" id="KW-0732">Signal</keyword>
<evidence type="ECO:0000313" key="3">
    <source>
        <dbReference type="Proteomes" id="UP000800038"/>
    </source>
</evidence>
<name>A0A6A5S7K9_9PLEO</name>
<keyword evidence="3" id="KW-1185">Reference proteome</keyword>
<feature type="chain" id="PRO_5025554395" description="Secreted protein" evidence="1">
    <location>
        <begin position="22"/>
        <end position="93"/>
    </location>
</feature>
<dbReference type="Proteomes" id="UP000800038">
    <property type="component" value="Unassembled WGS sequence"/>
</dbReference>
<evidence type="ECO:0008006" key="4">
    <source>
        <dbReference type="Google" id="ProtNLM"/>
    </source>
</evidence>
<protein>
    <recommendedName>
        <fullName evidence="4">Secreted protein</fullName>
    </recommendedName>
</protein>
<feature type="signal peptide" evidence="1">
    <location>
        <begin position="1"/>
        <end position="21"/>
    </location>
</feature>
<evidence type="ECO:0000256" key="1">
    <source>
        <dbReference type="SAM" id="SignalP"/>
    </source>
</evidence>
<dbReference type="EMBL" id="ML976275">
    <property type="protein sequence ID" value="KAF1935398.1"/>
    <property type="molecule type" value="Genomic_DNA"/>
</dbReference>
<dbReference type="AlphaFoldDB" id="A0A6A5S7K9"/>
<organism evidence="2 3">
    <name type="scientific">Clathrospora elynae</name>
    <dbReference type="NCBI Taxonomy" id="706981"/>
    <lineage>
        <taxon>Eukaryota</taxon>
        <taxon>Fungi</taxon>
        <taxon>Dikarya</taxon>
        <taxon>Ascomycota</taxon>
        <taxon>Pezizomycotina</taxon>
        <taxon>Dothideomycetes</taxon>
        <taxon>Pleosporomycetidae</taxon>
        <taxon>Pleosporales</taxon>
        <taxon>Diademaceae</taxon>
        <taxon>Clathrospora</taxon>
    </lineage>
</organism>
<evidence type="ECO:0000313" key="2">
    <source>
        <dbReference type="EMBL" id="KAF1935398.1"/>
    </source>
</evidence>
<reference evidence="2" key="1">
    <citation type="journal article" date="2020" name="Stud. Mycol.">
        <title>101 Dothideomycetes genomes: a test case for predicting lifestyles and emergence of pathogens.</title>
        <authorList>
            <person name="Haridas S."/>
            <person name="Albert R."/>
            <person name="Binder M."/>
            <person name="Bloem J."/>
            <person name="Labutti K."/>
            <person name="Salamov A."/>
            <person name="Andreopoulos B."/>
            <person name="Baker S."/>
            <person name="Barry K."/>
            <person name="Bills G."/>
            <person name="Bluhm B."/>
            <person name="Cannon C."/>
            <person name="Castanera R."/>
            <person name="Culley D."/>
            <person name="Daum C."/>
            <person name="Ezra D."/>
            <person name="Gonzalez J."/>
            <person name="Henrissat B."/>
            <person name="Kuo A."/>
            <person name="Liang C."/>
            <person name="Lipzen A."/>
            <person name="Lutzoni F."/>
            <person name="Magnuson J."/>
            <person name="Mondo S."/>
            <person name="Nolan M."/>
            <person name="Ohm R."/>
            <person name="Pangilinan J."/>
            <person name="Park H.-J."/>
            <person name="Ramirez L."/>
            <person name="Alfaro M."/>
            <person name="Sun H."/>
            <person name="Tritt A."/>
            <person name="Yoshinaga Y."/>
            <person name="Zwiers L.-H."/>
            <person name="Turgeon B."/>
            <person name="Goodwin S."/>
            <person name="Spatafora J."/>
            <person name="Crous P."/>
            <person name="Grigoriev I."/>
        </authorList>
    </citation>
    <scope>NUCLEOTIDE SEQUENCE</scope>
    <source>
        <strain evidence="2">CBS 161.51</strain>
    </source>
</reference>